<keyword evidence="6" id="KW-0539">Nucleus</keyword>
<dbReference type="FunFam" id="1.10.10.60:FF:000220">
    <property type="entry name" value="DEK domain-containing chromatin associated protein"/>
    <property type="match status" value="1"/>
</dbReference>
<dbReference type="PANTHER" id="PTHR13468">
    <property type="entry name" value="DEK PROTEIN"/>
    <property type="match status" value="1"/>
</dbReference>
<dbReference type="Pfam" id="PF08766">
    <property type="entry name" value="DEK_C"/>
    <property type="match status" value="1"/>
</dbReference>
<dbReference type="InterPro" id="IPR014876">
    <property type="entry name" value="DEK_C"/>
</dbReference>
<feature type="region of interest" description="Disordered" evidence="7">
    <location>
        <begin position="518"/>
        <end position="708"/>
    </location>
</feature>
<dbReference type="GO" id="GO:0042393">
    <property type="term" value="F:histone binding"/>
    <property type="evidence" value="ECO:0007669"/>
    <property type="project" value="TreeGrafter"/>
</dbReference>
<feature type="compositionally biased region" description="Basic and acidic residues" evidence="7">
    <location>
        <begin position="168"/>
        <end position="178"/>
    </location>
</feature>
<feature type="region of interest" description="Disordered" evidence="7">
    <location>
        <begin position="763"/>
        <end position="786"/>
    </location>
</feature>
<dbReference type="GO" id="GO:0005730">
    <property type="term" value="C:nucleolus"/>
    <property type="evidence" value="ECO:0007669"/>
    <property type="project" value="UniProtKB-SubCell"/>
</dbReference>
<dbReference type="SUPFAM" id="SSF109715">
    <property type="entry name" value="DEK C-terminal domain"/>
    <property type="match status" value="1"/>
</dbReference>
<feature type="compositionally biased region" description="Basic and acidic residues" evidence="7">
    <location>
        <begin position="254"/>
        <end position="279"/>
    </location>
</feature>
<feature type="compositionally biased region" description="Acidic residues" evidence="7">
    <location>
        <begin position="766"/>
        <end position="777"/>
    </location>
</feature>
<dbReference type="PROSITE" id="PS51998">
    <property type="entry name" value="DEK_C"/>
    <property type="match status" value="1"/>
</dbReference>
<evidence type="ECO:0000256" key="6">
    <source>
        <dbReference type="ARBA" id="ARBA00023242"/>
    </source>
</evidence>
<gene>
    <name evidence="9" type="ORF">Cni_G00315</name>
</gene>
<dbReference type="GO" id="GO:0006325">
    <property type="term" value="P:chromatin organization"/>
    <property type="evidence" value="ECO:0007669"/>
    <property type="project" value="UniProtKB-KW"/>
</dbReference>
<evidence type="ECO:0000259" key="8">
    <source>
        <dbReference type="PROSITE" id="PS51998"/>
    </source>
</evidence>
<feature type="compositionally biased region" description="Basic residues" evidence="7">
    <location>
        <begin position="340"/>
        <end position="354"/>
    </location>
</feature>
<dbReference type="EMBL" id="CP136890">
    <property type="protein sequence ID" value="WOK91624.1"/>
    <property type="molecule type" value="Genomic_DNA"/>
</dbReference>
<dbReference type="GO" id="GO:0003677">
    <property type="term" value="F:DNA binding"/>
    <property type="evidence" value="ECO:0007669"/>
    <property type="project" value="UniProtKB-KW"/>
</dbReference>
<evidence type="ECO:0000256" key="1">
    <source>
        <dbReference type="ARBA" id="ARBA00004604"/>
    </source>
</evidence>
<evidence type="ECO:0000313" key="9">
    <source>
        <dbReference type="EMBL" id="WOK91624.1"/>
    </source>
</evidence>
<protein>
    <submittedName>
        <fullName evidence="9">Protein DEK-like</fullName>
    </submittedName>
</protein>
<keyword evidence="3" id="KW-0805">Transcription regulation</keyword>
<accession>A0AAQ3JKT0</accession>
<keyword evidence="2" id="KW-0156">Chromatin regulator</keyword>
<feature type="compositionally biased region" description="Basic and acidic residues" evidence="7">
    <location>
        <begin position="686"/>
        <end position="708"/>
    </location>
</feature>
<dbReference type="PANTHER" id="PTHR13468:SF23">
    <property type="entry name" value="EXPRESSED PROTEIN"/>
    <property type="match status" value="1"/>
</dbReference>
<evidence type="ECO:0000256" key="4">
    <source>
        <dbReference type="ARBA" id="ARBA00023125"/>
    </source>
</evidence>
<dbReference type="AlphaFoldDB" id="A0AAQ3JKT0"/>
<dbReference type="Gene3D" id="1.10.10.60">
    <property type="entry name" value="Homeodomain-like"/>
    <property type="match status" value="1"/>
</dbReference>
<keyword evidence="4" id="KW-0238">DNA-binding</keyword>
<evidence type="ECO:0000256" key="2">
    <source>
        <dbReference type="ARBA" id="ARBA00022853"/>
    </source>
</evidence>
<feature type="region of interest" description="Disordered" evidence="7">
    <location>
        <begin position="1"/>
        <end position="363"/>
    </location>
</feature>
<feature type="compositionally biased region" description="Basic and acidic residues" evidence="7">
    <location>
        <begin position="530"/>
        <end position="540"/>
    </location>
</feature>
<comment type="subcellular location">
    <subcellularLocation>
        <location evidence="1">Nucleus</location>
        <location evidence="1">Nucleolus</location>
    </subcellularLocation>
</comment>
<evidence type="ECO:0000256" key="3">
    <source>
        <dbReference type="ARBA" id="ARBA00023015"/>
    </source>
</evidence>
<dbReference type="InterPro" id="IPR044198">
    <property type="entry name" value="DEK"/>
</dbReference>
<dbReference type="Proteomes" id="UP001327560">
    <property type="component" value="Chromosome 1"/>
</dbReference>
<keyword evidence="5" id="KW-0804">Transcription</keyword>
<name>A0AAQ3JKT0_9LILI</name>
<feature type="compositionally biased region" description="Basic and acidic residues" evidence="7">
    <location>
        <begin position="71"/>
        <end position="106"/>
    </location>
</feature>
<feature type="compositionally biased region" description="Low complexity" evidence="7">
    <location>
        <begin position="644"/>
        <end position="654"/>
    </location>
</feature>
<dbReference type="GO" id="GO:2000779">
    <property type="term" value="P:regulation of double-strand break repair"/>
    <property type="evidence" value="ECO:0007669"/>
    <property type="project" value="TreeGrafter"/>
</dbReference>
<feature type="domain" description="DEK-C" evidence="8">
    <location>
        <begin position="706"/>
        <end position="761"/>
    </location>
</feature>
<proteinExistence type="predicted"/>
<feature type="compositionally biased region" description="Basic and acidic residues" evidence="7">
    <location>
        <begin position="603"/>
        <end position="633"/>
    </location>
</feature>
<sequence>MAECDPSSDMKGTATVNGSGSLPEDKTSVVVISEKNKTANINDKAEETSMLNGSAPPEHKSAEPVCEQEGNENKINEEEYGKEKKHVEGNDTAKGNDIEEAKKGINVDDGSTMVESNDIEETKEDKQTEDASASKAEDVSASKAEDVKIGDAEGDKSEEDAITTVKTNDVEETKEDNKTQGMSTCKGEDVKMCDAEDDKSMEDANTVVKTNDVEDTKEDQKTEDASTSKAEDEKVSDAKGDKADDGMSTTAKANDVEESREDKEKDASTAEAMGEKITDLEGDGAVDVQDAKMVDAEDVKDEEGGEEEEKGEQGTKEGDDTEEQQNGTTERKVNDDKVVKGFKRKRTQVQKARSKAKDSATRTKELLNSPITLSIERPVRERKTVERLVEVIEKEASREFQVEKGQGTPLKDIPRVAHKLAKKKPADIKLIHQTLFGRKGKAANFKNHILQFSGFVWHESDEKQRAKMKEKLDKYVKDTLLDLCDLFDLPVVSKTNTRKEDLVEKLLDFLVAPHPITESTKSRKRKRVTKGSELKNMQDKHAKRSKKKQTTSETSHDEEGKGVPEMVDEDEDDSNNSVPHRNQMVHHSESEDEENELEQVSQEDEHEKEDQGKGKKDNKKPSKKQESVGKEKVGTSSKLGPIQTTTKSPKTSSFKGKDDDVGAKVFSRKKKIADSPKKKSIPRLSKKVEKDAGKKLSKDKAKLEAEPTKEDLRKKICEILKEVDFNTATFTDILKQLATYYKMDLTPRKPSIKLVIQEELTKLAEAEDDEDEDEETQEPAGKEVEA</sequence>
<feature type="compositionally biased region" description="Acidic residues" evidence="7">
    <location>
        <begin position="590"/>
        <end position="602"/>
    </location>
</feature>
<feature type="compositionally biased region" description="Basic and acidic residues" evidence="7">
    <location>
        <begin position="329"/>
        <end position="339"/>
    </location>
</feature>
<feature type="compositionally biased region" description="Basic and acidic residues" evidence="7">
    <location>
        <begin position="135"/>
        <end position="155"/>
    </location>
</feature>
<organism evidence="9 10">
    <name type="scientific">Canna indica</name>
    <name type="common">Indian-shot</name>
    <dbReference type="NCBI Taxonomy" id="4628"/>
    <lineage>
        <taxon>Eukaryota</taxon>
        <taxon>Viridiplantae</taxon>
        <taxon>Streptophyta</taxon>
        <taxon>Embryophyta</taxon>
        <taxon>Tracheophyta</taxon>
        <taxon>Spermatophyta</taxon>
        <taxon>Magnoliopsida</taxon>
        <taxon>Liliopsida</taxon>
        <taxon>Zingiberales</taxon>
        <taxon>Cannaceae</taxon>
        <taxon>Canna</taxon>
    </lineage>
</organism>
<keyword evidence="10" id="KW-1185">Reference proteome</keyword>
<evidence type="ECO:0000256" key="5">
    <source>
        <dbReference type="ARBA" id="ARBA00023163"/>
    </source>
</evidence>
<evidence type="ECO:0000256" key="7">
    <source>
        <dbReference type="SAM" id="MobiDB-lite"/>
    </source>
</evidence>
<evidence type="ECO:0000313" key="10">
    <source>
        <dbReference type="Proteomes" id="UP001327560"/>
    </source>
</evidence>
<feature type="compositionally biased region" description="Basic and acidic residues" evidence="7">
    <location>
        <begin position="211"/>
        <end position="245"/>
    </location>
</feature>
<feature type="compositionally biased region" description="Acidic residues" evidence="7">
    <location>
        <begin position="298"/>
        <end position="310"/>
    </location>
</feature>
<reference evidence="9 10" key="1">
    <citation type="submission" date="2023-10" db="EMBL/GenBank/DDBJ databases">
        <title>Chromosome-scale genome assembly provides insights into flower coloration mechanisms of Canna indica.</title>
        <authorList>
            <person name="Li C."/>
        </authorList>
    </citation>
    <scope>NUCLEOTIDE SEQUENCE [LARGE SCALE GENOMIC DNA]</scope>
    <source>
        <tissue evidence="9">Flower</tissue>
    </source>
</reference>